<evidence type="ECO:0000313" key="2">
    <source>
        <dbReference type="EMBL" id="MBK1827313.1"/>
    </source>
</evidence>
<dbReference type="AlphaFoldDB" id="A0A934VBE9"/>
<dbReference type="RefSeq" id="WP_200278761.1">
    <property type="nucleotide sequence ID" value="NZ_JAENII010000006.1"/>
</dbReference>
<dbReference type="Gene3D" id="3.40.50.1110">
    <property type="entry name" value="SGNH hydrolase"/>
    <property type="match status" value="1"/>
</dbReference>
<dbReference type="GO" id="GO:0004622">
    <property type="term" value="F:phosphatidylcholine lysophospholipase activity"/>
    <property type="evidence" value="ECO:0007669"/>
    <property type="project" value="TreeGrafter"/>
</dbReference>
<protein>
    <submittedName>
        <fullName evidence="2">SGNH/GDSL hydrolase family protein</fullName>
    </submittedName>
</protein>
<feature type="domain" description="SGNH hydrolase-type esterase" evidence="1">
    <location>
        <begin position="42"/>
        <end position="216"/>
    </location>
</feature>
<keyword evidence="2" id="KW-0378">Hydrolase</keyword>
<dbReference type="EMBL" id="JAENII010000006">
    <property type="protein sequence ID" value="MBK1827313.1"/>
    <property type="molecule type" value="Genomic_DNA"/>
</dbReference>
<dbReference type="InterPro" id="IPR013830">
    <property type="entry name" value="SGNH_hydro"/>
</dbReference>
<dbReference type="Proteomes" id="UP000658278">
    <property type="component" value="Unassembled WGS sequence"/>
</dbReference>
<reference evidence="2" key="1">
    <citation type="submission" date="2021-01" db="EMBL/GenBank/DDBJ databases">
        <title>Modified the classification status of verrucomicrobia.</title>
        <authorList>
            <person name="Feng X."/>
        </authorList>
    </citation>
    <scope>NUCLEOTIDE SEQUENCE</scope>
    <source>
        <strain evidence="2">KCTC 22201</strain>
    </source>
</reference>
<gene>
    <name evidence="2" type="ORF">JIN81_09790</name>
</gene>
<comment type="caution">
    <text evidence="2">The sequence shown here is derived from an EMBL/GenBank/DDBJ whole genome shotgun (WGS) entry which is preliminary data.</text>
</comment>
<dbReference type="SUPFAM" id="SSF52266">
    <property type="entry name" value="SGNH hydrolase"/>
    <property type="match status" value="1"/>
</dbReference>
<dbReference type="Pfam" id="PF13472">
    <property type="entry name" value="Lipase_GDSL_2"/>
    <property type="match status" value="1"/>
</dbReference>
<dbReference type="PANTHER" id="PTHR30383">
    <property type="entry name" value="THIOESTERASE 1/PROTEASE 1/LYSOPHOSPHOLIPASE L1"/>
    <property type="match status" value="1"/>
</dbReference>
<sequence length="396" mass="42594">MIRKLLIASIAVATSSAGTFPDLDSELQKPWPDNRTINVIFHGHSVPAGYHLTPLVKPYESYPHLFRTQLAKRYPYAVINVITTSIGGENSIAGAARFNNDVLTRNPDLIFIDYALNDRPQPLASVETAWRSMVDAAQAANVPVILITPTGATNADFTNPADPLTERAQLIRNIASSEGVPVADVSTDWLAAIQGGTPQGDLLSQGNHPNLVGHQLAADRLFETFSEATSTVTTPAVDFVRDKTVGTFTTPDSEVTFTATNNFSGQGDFLGDSGGTANRVEAFDGSETLQIALGTNTRLTGFALRYTEATITITGFLSDPGARIGTVNNLPGSITWDDPSKTLTLAIPWDNNRRRHVTFTSPDASLGQTLNLAFANNGARIHQATFTDFTHQTLNP</sequence>
<dbReference type="InterPro" id="IPR036514">
    <property type="entry name" value="SGNH_hydro_sf"/>
</dbReference>
<evidence type="ECO:0000313" key="3">
    <source>
        <dbReference type="Proteomes" id="UP000658278"/>
    </source>
</evidence>
<accession>A0A934VBE9</accession>
<dbReference type="InterPro" id="IPR051532">
    <property type="entry name" value="Ester_Hydrolysis_Enzymes"/>
</dbReference>
<organism evidence="2 3">
    <name type="scientific">Haloferula rosea</name>
    <dbReference type="NCBI Taxonomy" id="490093"/>
    <lineage>
        <taxon>Bacteria</taxon>
        <taxon>Pseudomonadati</taxon>
        <taxon>Verrucomicrobiota</taxon>
        <taxon>Verrucomicrobiia</taxon>
        <taxon>Verrucomicrobiales</taxon>
        <taxon>Verrucomicrobiaceae</taxon>
        <taxon>Haloferula</taxon>
    </lineage>
</organism>
<keyword evidence="3" id="KW-1185">Reference proteome</keyword>
<evidence type="ECO:0000259" key="1">
    <source>
        <dbReference type="Pfam" id="PF13472"/>
    </source>
</evidence>
<dbReference type="PANTHER" id="PTHR30383:SF5">
    <property type="entry name" value="SGNH HYDROLASE-TYPE ESTERASE DOMAIN-CONTAINING PROTEIN"/>
    <property type="match status" value="1"/>
</dbReference>
<name>A0A934VBE9_9BACT</name>
<proteinExistence type="predicted"/>